<protein>
    <recommendedName>
        <fullName evidence="12">FIT family protein scs3</fullName>
    </recommendedName>
</protein>
<dbReference type="Proteomes" id="UP000246991">
    <property type="component" value="Unassembled WGS sequence"/>
</dbReference>
<dbReference type="InterPro" id="IPR019388">
    <property type="entry name" value="FIT"/>
</dbReference>
<dbReference type="GO" id="GO:0010945">
    <property type="term" value="F:coenzyme A diphosphatase activity"/>
    <property type="evidence" value="ECO:0007669"/>
    <property type="project" value="InterPro"/>
</dbReference>
<feature type="transmembrane region" description="Helical" evidence="9">
    <location>
        <begin position="255"/>
        <end position="274"/>
    </location>
</feature>
<dbReference type="PANTHER" id="PTHR23129">
    <property type="entry name" value="ACYL-COENZYME A DIPHOSPHATASE FITM2"/>
    <property type="match status" value="1"/>
</dbReference>
<evidence type="ECO:0000256" key="9">
    <source>
        <dbReference type="SAM" id="Phobius"/>
    </source>
</evidence>
<evidence type="ECO:0000256" key="4">
    <source>
        <dbReference type="ARBA" id="ARBA00022824"/>
    </source>
</evidence>
<keyword evidence="2 9" id="KW-0812">Transmembrane</keyword>
<organism evidence="10 11">
    <name type="scientific">Tuber magnatum</name>
    <name type="common">white Piedmont truffle</name>
    <dbReference type="NCBI Taxonomy" id="42249"/>
    <lineage>
        <taxon>Eukaryota</taxon>
        <taxon>Fungi</taxon>
        <taxon>Dikarya</taxon>
        <taxon>Ascomycota</taxon>
        <taxon>Pezizomycotina</taxon>
        <taxon>Pezizomycetes</taxon>
        <taxon>Pezizales</taxon>
        <taxon>Tuberaceae</taxon>
        <taxon>Tuber</taxon>
    </lineage>
</organism>
<dbReference type="AlphaFoldDB" id="A0A317SIR8"/>
<keyword evidence="3" id="KW-0378">Hydrolase</keyword>
<dbReference type="Pfam" id="PF10261">
    <property type="entry name" value="FIT"/>
    <property type="match status" value="3"/>
</dbReference>
<keyword evidence="11" id="KW-1185">Reference proteome</keyword>
<dbReference type="GO" id="GO:0019915">
    <property type="term" value="P:lipid storage"/>
    <property type="evidence" value="ECO:0007669"/>
    <property type="project" value="InterPro"/>
</dbReference>
<dbReference type="EMBL" id="PYWC01000080">
    <property type="protein sequence ID" value="PWW73430.1"/>
    <property type="molecule type" value="Genomic_DNA"/>
</dbReference>
<keyword evidence="5 9" id="KW-1133">Transmembrane helix</keyword>
<accession>A0A317SIR8</accession>
<gene>
    <name evidence="10" type="ORF">C7212DRAFT_366219</name>
</gene>
<keyword evidence="4" id="KW-0256">Endoplasmic reticulum</keyword>
<feature type="region of interest" description="Disordered" evidence="8">
    <location>
        <begin position="1"/>
        <end position="21"/>
    </location>
</feature>
<comment type="subcellular location">
    <subcellularLocation>
        <location evidence="1">Endoplasmic reticulum membrane</location>
        <topology evidence="1">Multi-pass membrane protein</topology>
    </subcellularLocation>
</comment>
<dbReference type="GO" id="GO:0005789">
    <property type="term" value="C:endoplasmic reticulum membrane"/>
    <property type="evidence" value="ECO:0007669"/>
    <property type="project" value="UniProtKB-SubCell"/>
</dbReference>
<evidence type="ECO:0000256" key="2">
    <source>
        <dbReference type="ARBA" id="ARBA00022692"/>
    </source>
</evidence>
<proteinExistence type="predicted"/>
<feature type="transmembrane region" description="Helical" evidence="9">
    <location>
        <begin position="82"/>
        <end position="100"/>
    </location>
</feature>
<dbReference type="PANTHER" id="PTHR23129:SF0">
    <property type="entry name" value="ACYL-COENZYME A DIPHOSPHATASE FITM2"/>
    <property type="match status" value="1"/>
</dbReference>
<feature type="transmembrane region" description="Helical" evidence="9">
    <location>
        <begin position="112"/>
        <end position="131"/>
    </location>
</feature>
<evidence type="ECO:0000256" key="7">
    <source>
        <dbReference type="ARBA" id="ARBA00023136"/>
    </source>
</evidence>
<dbReference type="OrthoDB" id="5579088at2759"/>
<evidence type="ECO:0000256" key="3">
    <source>
        <dbReference type="ARBA" id="ARBA00022801"/>
    </source>
</evidence>
<name>A0A317SIR8_9PEZI</name>
<evidence type="ECO:0000256" key="8">
    <source>
        <dbReference type="SAM" id="MobiDB-lite"/>
    </source>
</evidence>
<keyword evidence="6" id="KW-0443">Lipid metabolism</keyword>
<evidence type="ECO:0000256" key="5">
    <source>
        <dbReference type="ARBA" id="ARBA00022989"/>
    </source>
</evidence>
<feature type="transmembrane region" description="Helical" evidence="9">
    <location>
        <begin position="280"/>
        <end position="298"/>
    </location>
</feature>
<dbReference type="GO" id="GO:0034389">
    <property type="term" value="P:lipid droplet organization"/>
    <property type="evidence" value="ECO:0007669"/>
    <property type="project" value="TreeGrafter"/>
</dbReference>
<keyword evidence="7 9" id="KW-0472">Membrane</keyword>
<reference evidence="10 11" key="1">
    <citation type="submission" date="2018-03" db="EMBL/GenBank/DDBJ databases">
        <title>Genomes of Pezizomycetes fungi and the evolution of truffles.</title>
        <authorList>
            <person name="Murat C."/>
            <person name="Payen T."/>
            <person name="Noel B."/>
            <person name="Kuo A."/>
            <person name="Martin F.M."/>
        </authorList>
    </citation>
    <scope>NUCLEOTIDE SEQUENCE [LARGE SCALE GENOMIC DNA]</scope>
    <source>
        <strain evidence="10">091103-1</strain>
    </source>
</reference>
<evidence type="ECO:0000313" key="11">
    <source>
        <dbReference type="Proteomes" id="UP000246991"/>
    </source>
</evidence>
<evidence type="ECO:0000313" key="10">
    <source>
        <dbReference type="EMBL" id="PWW73430.1"/>
    </source>
</evidence>
<evidence type="ECO:0000256" key="6">
    <source>
        <dbReference type="ARBA" id="ARBA00023098"/>
    </source>
</evidence>
<evidence type="ECO:0008006" key="12">
    <source>
        <dbReference type="Google" id="ProtNLM"/>
    </source>
</evidence>
<dbReference type="STRING" id="42249.A0A317SIR8"/>
<comment type="caution">
    <text evidence="10">The sequence shown here is derived from an EMBL/GenBank/DDBJ whole genome shotgun (WGS) entry which is preliminary data.</text>
</comment>
<evidence type="ECO:0000256" key="1">
    <source>
        <dbReference type="ARBA" id="ARBA00004477"/>
    </source>
</evidence>
<dbReference type="GO" id="GO:0008654">
    <property type="term" value="P:phospholipid biosynthetic process"/>
    <property type="evidence" value="ECO:0007669"/>
    <property type="project" value="TreeGrafter"/>
</dbReference>
<sequence>MASPEPSAHGAEKLADDDDTPQSPSLTLTLLGLSLTLSPTQFLILVAAIYYLTPIAGSAFSTPSSPPESANIFSFSHKRNPVNVFFVKYGWLWTTLVFLIHISRLRSSKLKALLRYAAATAWWILVAKWFFGPPLMDWLFLATGGKCQLVDADPMRAKEEVGTAQMMSLVDRFCLATGGKCQLFDAAPMCAKEEVGTAQMVFTSAACKVVGGKWSGGHDLSGHVFLLTHASLFLWSEFLPIWIRSGAAGWESAGVLTLLALWWWMLLMTGLYFHTWPEKITGWVGAIVEWAGLYLWALRLRPTARRFFGVPGV</sequence>